<proteinExistence type="predicted"/>
<dbReference type="AlphaFoldDB" id="A0AAF0JME7"/>
<evidence type="ECO:0000313" key="3">
    <source>
        <dbReference type="Proteomes" id="UP001218895"/>
    </source>
</evidence>
<keyword evidence="3" id="KW-1185">Reference proteome</keyword>
<evidence type="ECO:0000256" key="1">
    <source>
        <dbReference type="ARBA" id="ARBA00022994"/>
    </source>
</evidence>
<keyword evidence="1" id="KW-0484">Methanogenesis</keyword>
<dbReference type="Proteomes" id="UP001218895">
    <property type="component" value="Chromosome"/>
</dbReference>
<accession>A0AAF0JME7</accession>
<reference evidence="2" key="1">
    <citation type="submission" date="2022-01" db="EMBL/GenBank/DDBJ databases">
        <title>Complete genome of Methanomicrobium antiquum DSM 21220.</title>
        <authorList>
            <person name="Chen S.-C."/>
            <person name="You Y.-T."/>
            <person name="Zhou Y.-Z."/>
            <person name="Lai M.-C."/>
        </authorList>
    </citation>
    <scope>NUCLEOTIDE SEQUENCE</scope>
    <source>
        <strain evidence="2">DSM 21220</strain>
    </source>
</reference>
<protein>
    <submittedName>
        <fullName evidence="2">Methyl-coenzyme M reductase operon protein D</fullName>
    </submittedName>
</protein>
<organism evidence="2 3">
    <name type="scientific">Methanomicrobium antiquum</name>
    <dbReference type="NCBI Taxonomy" id="487686"/>
    <lineage>
        <taxon>Archaea</taxon>
        <taxon>Methanobacteriati</taxon>
        <taxon>Methanobacteriota</taxon>
        <taxon>Stenosarchaea group</taxon>
        <taxon>Methanomicrobia</taxon>
        <taxon>Methanomicrobiales</taxon>
        <taxon>Methanomicrobiaceae</taxon>
        <taxon>Methanomicrobium</taxon>
    </lineage>
</organism>
<dbReference type="KEGG" id="manq:L1994_01305"/>
<dbReference type="Pfam" id="PF02505">
    <property type="entry name" value="MCR_D"/>
    <property type="match status" value="1"/>
</dbReference>
<dbReference type="PIRSF" id="PIRSF005636">
    <property type="entry name" value="McrD"/>
    <property type="match status" value="1"/>
</dbReference>
<dbReference type="GO" id="GO:0015948">
    <property type="term" value="P:methanogenesis"/>
    <property type="evidence" value="ECO:0007669"/>
    <property type="project" value="UniProtKB-KW"/>
</dbReference>
<sequence length="156" mass="17491">MTQSQYPQCRAVPLRMLSPVTAEKFLNAVVKVPGIRRMTINGPSLPALVPYGPARGKENKNSNRRAIKVGNAEMELRVQVGMVIFEVEDKTVIEKIREVCNEFFKDFKCQVQEGKFMKTSPTVSDYCKYGPDADESVLGLSDPRKKDGPVIIQSLR</sequence>
<dbReference type="InterPro" id="IPR003901">
    <property type="entry name" value="Me_CoM_Rdtase_D"/>
</dbReference>
<name>A0AAF0JME7_9EURY</name>
<dbReference type="EMBL" id="CP091092">
    <property type="protein sequence ID" value="WFN37062.1"/>
    <property type="molecule type" value="Genomic_DNA"/>
</dbReference>
<dbReference type="RefSeq" id="WP_278099900.1">
    <property type="nucleotide sequence ID" value="NZ_CP091092.1"/>
</dbReference>
<gene>
    <name evidence="2" type="primary">mcrD</name>
    <name evidence="2" type="ORF">L1994_01305</name>
</gene>
<dbReference type="NCBIfam" id="TIGR03260">
    <property type="entry name" value="met_CoM_red_D"/>
    <property type="match status" value="1"/>
</dbReference>
<dbReference type="GeneID" id="79948991"/>
<evidence type="ECO:0000313" key="2">
    <source>
        <dbReference type="EMBL" id="WFN37062.1"/>
    </source>
</evidence>